<dbReference type="OrthoDB" id="46159at2759"/>
<protein>
    <recommendedName>
        <fullName evidence="1">CLASP N-terminal domain-containing protein</fullName>
    </recommendedName>
</protein>
<proteinExistence type="predicted"/>
<dbReference type="Proteomes" id="UP000008312">
    <property type="component" value="Unassembled WGS sequence"/>
</dbReference>
<dbReference type="GeneID" id="24921911"/>
<evidence type="ECO:0000259" key="1">
    <source>
        <dbReference type="Pfam" id="PF12348"/>
    </source>
</evidence>
<gene>
    <name evidence="2" type="ORF">GSBLH_T00004917001</name>
</gene>
<evidence type="ECO:0000313" key="2">
    <source>
        <dbReference type="EMBL" id="CBK25303.2"/>
    </source>
</evidence>
<dbReference type="InterPro" id="IPR016024">
    <property type="entry name" value="ARM-type_fold"/>
</dbReference>
<organism evidence="2">
    <name type="scientific">Blastocystis hominis</name>
    <dbReference type="NCBI Taxonomy" id="12968"/>
    <lineage>
        <taxon>Eukaryota</taxon>
        <taxon>Sar</taxon>
        <taxon>Stramenopiles</taxon>
        <taxon>Bigyra</taxon>
        <taxon>Opalozoa</taxon>
        <taxon>Opalinata</taxon>
        <taxon>Blastocystidae</taxon>
        <taxon>Blastocystis</taxon>
    </lineage>
</organism>
<dbReference type="Gene3D" id="1.25.10.10">
    <property type="entry name" value="Leucine-rich Repeat Variant"/>
    <property type="match status" value="1"/>
</dbReference>
<dbReference type="InParanoid" id="D8MB64"/>
<accession>D8MB64</accession>
<dbReference type="RefSeq" id="XP_012899351.1">
    <property type="nucleotide sequence ID" value="XM_013043897.1"/>
</dbReference>
<feature type="domain" description="CLASP N-terminal" evidence="1">
    <location>
        <begin position="8"/>
        <end position="138"/>
    </location>
</feature>
<dbReference type="EMBL" id="FN668690">
    <property type="protein sequence ID" value="CBK25303.2"/>
    <property type="molecule type" value="Genomic_DNA"/>
</dbReference>
<dbReference type="InterPro" id="IPR024395">
    <property type="entry name" value="CLASP_N_dom"/>
</dbReference>
<dbReference type="AlphaFoldDB" id="D8MB64"/>
<sequence length="159" mass="17567">MSGSTTLDSISACFSNRVVPWETQRDALLKLRELCKDPQRPLRANMIDSNIKNGLIKCVSDNRSALVSEACNTITDLCRAIGQPFEFAACDIFIGIIDKCASGVNSISMKVSECCTSIVTLIHMERLINYLERYLKSKRHSPISPLTVAIKSKLKSLAV</sequence>
<reference evidence="2" key="1">
    <citation type="submission" date="2010-02" db="EMBL/GenBank/DDBJ databases">
        <title>Sequencing and annotation of the Blastocystis hominis genome.</title>
        <authorList>
            <person name="Wincker P."/>
        </authorList>
    </citation>
    <scope>NUCLEOTIDE SEQUENCE</scope>
    <source>
        <strain evidence="2">Singapore isolate B</strain>
    </source>
</reference>
<dbReference type="Pfam" id="PF12348">
    <property type="entry name" value="CLASP_N"/>
    <property type="match status" value="1"/>
</dbReference>
<name>D8MB64_BLAHO</name>
<dbReference type="SUPFAM" id="SSF48371">
    <property type="entry name" value="ARM repeat"/>
    <property type="match status" value="1"/>
</dbReference>
<dbReference type="InterPro" id="IPR011989">
    <property type="entry name" value="ARM-like"/>
</dbReference>
<evidence type="ECO:0000313" key="3">
    <source>
        <dbReference type="Proteomes" id="UP000008312"/>
    </source>
</evidence>
<keyword evidence="3" id="KW-1185">Reference proteome</keyword>